<evidence type="ECO:0000256" key="4">
    <source>
        <dbReference type="ARBA" id="ARBA00023139"/>
    </source>
</evidence>
<keyword evidence="1" id="KW-1003">Cell membrane</keyword>
<evidence type="ECO:0000313" key="7">
    <source>
        <dbReference type="Proteomes" id="UP000597444"/>
    </source>
</evidence>
<name>A0A8J3IMC6_9CHLR</name>
<dbReference type="Proteomes" id="UP000597444">
    <property type="component" value="Unassembled WGS sequence"/>
</dbReference>
<accession>A0A8J3IMC6</accession>
<dbReference type="InterPro" id="IPR006059">
    <property type="entry name" value="SBP"/>
</dbReference>
<dbReference type="SUPFAM" id="SSF53850">
    <property type="entry name" value="Periplasmic binding protein-like II"/>
    <property type="match status" value="1"/>
</dbReference>
<dbReference type="PROSITE" id="PS51257">
    <property type="entry name" value="PROKAR_LIPOPROTEIN"/>
    <property type="match status" value="1"/>
</dbReference>
<evidence type="ECO:0000256" key="5">
    <source>
        <dbReference type="ARBA" id="ARBA00023288"/>
    </source>
</evidence>
<dbReference type="EMBL" id="BNJK01000001">
    <property type="protein sequence ID" value="GHO92091.1"/>
    <property type="molecule type" value="Genomic_DNA"/>
</dbReference>
<comment type="caution">
    <text evidence="6">The sequence shown here is derived from an EMBL/GenBank/DDBJ whole genome shotgun (WGS) entry which is preliminary data.</text>
</comment>
<dbReference type="AlphaFoldDB" id="A0A8J3IMC6"/>
<sequence length="439" mass="49149">MESVSRRAVLKAAGGLAAASTGAWWLSGCAPAFNTGAKKTINFWAFSDTRIFWQKKAWDLYKQLKKPDFEMNWLIFPYQQMHDKILITSQAGSGGPDIADIEIGQFSRYIKGDTIFVDLKPKLEAMGVLDKLFKPSATDPWTWKGKIYGMGNELNTCLMAYRFDLLEKANIKVPFETWDDFIEAGKKYHQDTGKYLIEQPYSDAGYWWVMTLQQGGGYFGQSGQPTVNAAPAIKTATYMQQAIKDGWSTPRPLSASYNAQVDSGVFATILGPSWNFSGFTQENAPHTKGKWHLQPLPYWTPGSGSRTATWGGTGVSVLKTSQSVEEAMDFVTFEHTTPQALLYDFDERQVWPTFKPALDDPRLSQPLEFFDNQKVGELIKEVSPEINTWYNSPYWPETVDATIRVGLSPTILQPGTVTAEQAMNNAQHEALSIISFETA</sequence>
<gene>
    <name evidence="6" type="primary">araN</name>
    <name evidence="6" type="ORF">KSF_021390</name>
</gene>
<protein>
    <submittedName>
        <fullName evidence="6">Putative arabinose-binding protein</fullName>
    </submittedName>
</protein>
<dbReference type="PANTHER" id="PTHR43649">
    <property type="entry name" value="ARABINOSE-BINDING PROTEIN-RELATED"/>
    <property type="match status" value="1"/>
</dbReference>
<evidence type="ECO:0000313" key="6">
    <source>
        <dbReference type="EMBL" id="GHO92091.1"/>
    </source>
</evidence>
<keyword evidence="5" id="KW-0449">Lipoprotein</keyword>
<organism evidence="6 7">
    <name type="scientific">Reticulibacter mediterranei</name>
    <dbReference type="NCBI Taxonomy" id="2778369"/>
    <lineage>
        <taxon>Bacteria</taxon>
        <taxon>Bacillati</taxon>
        <taxon>Chloroflexota</taxon>
        <taxon>Ktedonobacteria</taxon>
        <taxon>Ktedonobacterales</taxon>
        <taxon>Reticulibacteraceae</taxon>
        <taxon>Reticulibacter</taxon>
    </lineage>
</organism>
<dbReference type="Pfam" id="PF01547">
    <property type="entry name" value="SBP_bac_1"/>
    <property type="match status" value="1"/>
</dbReference>
<evidence type="ECO:0000256" key="3">
    <source>
        <dbReference type="ARBA" id="ARBA00023136"/>
    </source>
</evidence>
<keyword evidence="3" id="KW-0472">Membrane</keyword>
<dbReference type="Gene3D" id="3.40.190.10">
    <property type="entry name" value="Periplasmic binding protein-like II"/>
    <property type="match status" value="1"/>
</dbReference>
<dbReference type="PANTHER" id="PTHR43649:SF33">
    <property type="entry name" value="POLYGALACTURONAN_RHAMNOGALACTURONAN-BINDING PROTEIN YTCQ"/>
    <property type="match status" value="1"/>
</dbReference>
<evidence type="ECO:0000256" key="2">
    <source>
        <dbReference type="ARBA" id="ARBA00022729"/>
    </source>
</evidence>
<dbReference type="InterPro" id="IPR050490">
    <property type="entry name" value="Bact_solute-bd_prot1"/>
</dbReference>
<keyword evidence="4" id="KW-0564">Palmitate</keyword>
<proteinExistence type="predicted"/>
<reference evidence="6" key="1">
    <citation type="submission" date="2020-10" db="EMBL/GenBank/DDBJ databases">
        <title>Taxonomic study of unclassified bacteria belonging to the class Ktedonobacteria.</title>
        <authorList>
            <person name="Yabe S."/>
            <person name="Wang C.M."/>
            <person name="Zheng Y."/>
            <person name="Sakai Y."/>
            <person name="Cavaletti L."/>
            <person name="Monciardini P."/>
            <person name="Donadio S."/>
        </authorList>
    </citation>
    <scope>NUCLEOTIDE SEQUENCE</scope>
    <source>
        <strain evidence="6">ID150040</strain>
    </source>
</reference>
<dbReference type="InterPro" id="IPR006311">
    <property type="entry name" value="TAT_signal"/>
</dbReference>
<dbReference type="PROSITE" id="PS51318">
    <property type="entry name" value="TAT"/>
    <property type="match status" value="1"/>
</dbReference>
<dbReference type="RefSeq" id="WP_220202950.1">
    <property type="nucleotide sequence ID" value="NZ_BNJK01000001.1"/>
</dbReference>
<keyword evidence="2" id="KW-0732">Signal</keyword>
<keyword evidence="7" id="KW-1185">Reference proteome</keyword>
<evidence type="ECO:0000256" key="1">
    <source>
        <dbReference type="ARBA" id="ARBA00022475"/>
    </source>
</evidence>